<sequence>MGKPKDAKILQHLITIISPDLLLKEDPEHYQLELEKENYHSQHAAGERGRKWGGDGIEHEEMAWHRE</sequence>
<comment type="caution">
    <text evidence="2">The sequence shown here is derived from an EMBL/GenBank/DDBJ whole genome shotgun (WGS) entry which is preliminary data.</text>
</comment>
<dbReference type="AlphaFoldDB" id="A0A151MHT6"/>
<dbReference type="EMBL" id="AKHW03006155">
    <property type="protein sequence ID" value="KYO24064.1"/>
    <property type="molecule type" value="Genomic_DNA"/>
</dbReference>
<protein>
    <submittedName>
        <fullName evidence="2">Uncharacterized protein</fullName>
    </submittedName>
</protein>
<organism evidence="2 3">
    <name type="scientific">Alligator mississippiensis</name>
    <name type="common">American alligator</name>
    <dbReference type="NCBI Taxonomy" id="8496"/>
    <lineage>
        <taxon>Eukaryota</taxon>
        <taxon>Metazoa</taxon>
        <taxon>Chordata</taxon>
        <taxon>Craniata</taxon>
        <taxon>Vertebrata</taxon>
        <taxon>Euteleostomi</taxon>
        <taxon>Archelosauria</taxon>
        <taxon>Archosauria</taxon>
        <taxon>Crocodylia</taxon>
        <taxon>Alligatoridae</taxon>
        <taxon>Alligatorinae</taxon>
        <taxon>Alligator</taxon>
    </lineage>
</organism>
<accession>A0A151MHT6</accession>
<evidence type="ECO:0000256" key="1">
    <source>
        <dbReference type="SAM" id="MobiDB-lite"/>
    </source>
</evidence>
<feature type="region of interest" description="Disordered" evidence="1">
    <location>
        <begin position="37"/>
        <end position="67"/>
    </location>
</feature>
<evidence type="ECO:0000313" key="2">
    <source>
        <dbReference type="EMBL" id="KYO24064.1"/>
    </source>
</evidence>
<proteinExistence type="predicted"/>
<reference evidence="2 3" key="1">
    <citation type="journal article" date="2012" name="Genome Biol.">
        <title>Sequencing three crocodilian genomes to illuminate the evolution of archosaurs and amniotes.</title>
        <authorList>
            <person name="St John J.A."/>
            <person name="Braun E.L."/>
            <person name="Isberg S.R."/>
            <person name="Miles L.G."/>
            <person name="Chong A.Y."/>
            <person name="Gongora J."/>
            <person name="Dalzell P."/>
            <person name="Moran C."/>
            <person name="Bed'hom B."/>
            <person name="Abzhanov A."/>
            <person name="Burgess S.C."/>
            <person name="Cooksey A.M."/>
            <person name="Castoe T.A."/>
            <person name="Crawford N.G."/>
            <person name="Densmore L.D."/>
            <person name="Drew J.C."/>
            <person name="Edwards S.V."/>
            <person name="Faircloth B.C."/>
            <person name="Fujita M.K."/>
            <person name="Greenwold M.J."/>
            <person name="Hoffmann F.G."/>
            <person name="Howard J.M."/>
            <person name="Iguchi T."/>
            <person name="Janes D.E."/>
            <person name="Khan S.Y."/>
            <person name="Kohno S."/>
            <person name="de Koning A.J."/>
            <person name="Lance S.L."/>
            <person name="McCarthy F.M."/>
            <person name="McCormack J.E."/>
            <person name="Merchant M.E."/>
            <person name="Peterson D.G."/>
            <person name="Pollock D.D."/>
            <person name="Pourmand N."/>
            <person name="Raney B.J."/>
            <person name="Roessler K.A."/>
            <person name="Sanford J.R."/>
            <person name="Sawyer R.H."/>
            <person name="Schmidt C.J."/>
            <person name="Triplett E.W."/>
            <person name="Tuberville T.D."/>
            <person name="Venegas-Anaya M."/>
            <person name="Howard J.T."/>
            <person name="Jarvis E.D."/>
            <person name="Guillette L.J.Jr."/>
            <person name="Glenn T.C."/>
            <person name="Green R.E."/>
            <person name="Ray D.A."/>
        </authorList>
    </citation>
    <scope>NUCLEOTIDE SEQUENCE [LARGE SCALE GENOMIC DNA]</scope>
    <source>
        <strain evidence="2">KSC_2009_1</strain>
    </source>
</reference>
<gene>
    <name evidence="2" type="ORF">Y1Q_0004645</name>
</gene>
<name>A0A151MHT6_ALLMI</name>
<dbReference type="Proteomes" id="UP000050525">
    <property type="component" value="Unassembled WGS sequence"/>
</dbReference>
<keyword evidence="3" id="KW-1185">Reference proteome</keyword>
<evidence type="ECO:0000313" key="3">
    <source>
        <dbReference type="Proteomes" id="UP000050525"/>
    </source>
</evidence>